<proteinExistence type="evidence at transcript level"/>
<evidence type="ECO:0000259" key="9">
    <source>
        <dbReference type="PROSITE" id="PS51057"/>
    </source>
</evidence>
<evidence type="ECO:0000256" key="1">
    <source>
        <dbReference type="ARBA" id="ARBA00004123"/>
    </source>
</evidence>
<comment type="subcellular location">
    <subcellularLocation>
        <location evidence="1">Nucleus</location>
    </subcellularLocation>
</comment>
<feature type="domain" description="Paired" evidence="9">
    <location>
        <begin position="31"/>
        <end position="157"/>
    </location>
</feature>
<dbReference type="GO" id="GO:0000978">
    <property type="term" value="F:RNA polymerase II cis-regulatory region sequence-specific DNA binding"/>
    <property type="evidence" value="ECO:0007669"/>
    <property type="project" value="TreeGrafter"/>
</dbReference>
<dbReference type="AlphaFoldDB" id="A0A6A7G8M2"/>
<dbReference type="Pfam" id="PF00292">
    <property type="entry name" value="PAX"/>
    <property type="match status" value="1"/>
</dbReference>
<organism evidence="10">
    <name type="scientific">Hirondellea gigas</name>
    <dbReference type="NCBI Taxonomy" id="1518452"/>
    <lineage>
        <taxon>Eukaryota</taxon>
        <taxon>Metazoa</taxon>
        <taxon>Ecdysozoa</taxon>
        <taxon>Arthropoda</taxon>
        <taxon>Crustacea</taxon>
        <taxon>Multicrustacea</taxon>
        <taxon>Malacostraca</taxon>
        <taxon>Eumalacostraca</taxon>
        <taxon>Peracarida</taxon>
        <taxon>Amphipoda</taxon>
        <taxon>Amphilochidea</taxon>
        <taxon>Lysianassida</taxon>
        <taxon>Lysianassidira</taxon>
        <taxon>Lysianassoidea</taxon>
        <taxon>Lysianassidae</taxon>
        <taxon>Hirondellea</taxon>
    </lineage>
</organism>
<feature type="region of interest" description="Disordered" evidence="8">
    <location>
        <begin position="211"/>
        <end position="323"/>
    </location>
</feature>
<evidence type="ECO:0000256" key="7">
    <source>
        <dbReference type="ARBA" id="ARBA00023242"/>
    </source>
</evidence>
<dbReference type="PROSITE" id="PS51057">
    <property type="entry name" value="PAIRED_2"/>
    <property type="match status" value="1"/>
</dbReference>
<dbReference type="PRINTS" id="PR00027">
    <property type="entry name" value="PAIREDBOX"/>
</dbReference>
<evidence type="ECO:0000256" key="3">
    <source>
        <dbReference type="ARBA" id="ARBA00022724"/>
    </source>
</evidence>
<keyword evidence="6" id="KW-0804">Transcription</keyword>
<evidence type="ECO:0000256" key="5">
    <source>
        <dbReference type="ARBA" id="ARBA00023125"/>
    </source>
</evidence>
<dbReference type="SUPFAM" id="SSF46689">
    <property type="entry name" value="Homeodomain-like"/>
    <property type="match status" value="1"/>
</dbReference>
<accession>A0A6A7G8M2</accession>
<keyword evidence="5" id="KW-0238">DNA-binding</keyword>
<dbReference type="InterPro" id="IPR009057">
    <property type="entry name" value="Homeodomain-like_sf"/>
</dbReference>
<keyword evidence="2" id="KW-0217">Developmental protein</keyword>
<feature type="compositionally biased region" description="Polar residues" evidence="8">
    <location>
        <begin position="283"/>
        <end position="297"/>
    </location>
</feature>
<sequence length="453" mass="49573">MGPIKNEKSLDLLSALPYVESALMGDPQISQYGEVNQLGGVFVNGRPLPDPIRFRIIELANVGIRACDISRQLRVSHGCVSKILARYNETGSYRPGAIGGSKPRVTTPKVVNYIKEIKQKDPGIFAWEIREKLLKDGICDKYNVPSVSSISRIIRNRMGSTLHQLGPSSPYDVKPSASLYQNLYPAYTAAVTGYIAPTNLQQQQIHQHQQSLQVQQQQQQQPPPLTQHSQQQQHQQQQSQQQHSQQQQQPNAIVPPAQQQQQVAGSGTQSSSSASETPPVPITSGNAATHGENSSSMSDKRDHTSPSPHLQSSASPTSSSSCRQSSIATAWPSAHSVTDLLGSFSSMSAAAAFPRHPYHPHHQYPHHNHVDHTNNYNYYMYFQSCGVPQNTPPPPIAHNPLSNQLSPSFPNPFSNGLHNGGFPNSFSNTLQNGFVNPLSMMSSMSVPTQSTTL</sequence>
<dbReference type="InterPro" id="IPR036388">
    <property type="entry name" value="WH-like_DNA-bd_sf"/>
</dbReference>
<dbReference type="FunFam" id="1.10.10.10:FF:000084">
    <property type="entry name" value="paired box protein Pax-9"/>
    <property type="match status" value="1"/>
</dbReference>
<feature type="compositionally biased region" description="Low complexity" evidence="8">
    <location>
        <begin position="211"/>
        <end position="277"/>
    </location>
</feature>
<evidence type="ECO:0000256" key="2">
    <source>
        <dbReference type="ARBA" id="ARBA00022473"/>
    </source>
</evidence>
<protein>
    <submittedName>
        <fullName evidence="10">Paired box protein Pax-9-like</fullName>
    </submittedName>
</protein>
<evidence type="ECO:0000256" key="8">
    <source>
        <dbReference type="SAM" id="MobiDB-lite"/>
    </source>
</evidence>
<dbReference type="EMBL" id="IACT01007285">
    <property type="protein sequence ID" value="LAC26403.1"/>
    <property type="molecule type" value="mRNA"/>
</dbReference>
<dbReference type="PANTHER" id="PTHR45636">
    <property type="entry name" value="PAIRED BOX PROTEIN PAX-6-RELATED-RELATED"/>
    <property type="match status" value="1"/>
</dbReference>
<keyword evidence="3" id="KW-0563">Paired box</keyword>
<dbReference type="PANTHER" id="PTHR45636:SF16">
    <property type="entry name" value="PAIRED BOX POX-MESO PROTEIN"/>
    <property type="match status" value="1"/>
</dbReference>
<reference evidence="10" key="1">
    <citation type="submission" date="2017-11" db="EMBL/GenBank/DDBJ databases">
        <title>The sensing device of the deep-sea amphipod.</title>
        <authorList>
            <person name="Kobayashi H."/>
            <person name="Nagahama T."/>
            <person name="Arai W."/>
            <person name="Sasagawa Y."/>
            <person name="Umeda M."/>
            <person name="Hayashi T."/>
            <person name="Nikaido I."/>
            <person name="Watanabe H."/>
            <person name="Oguri K."/>
            <person name="Kitazato H."/>
            <person name="Fujioka K."/>
            <person name="Kido Y."/>
            <person name="Takami H."/>
        </authorList>
    </citation>
    <scope>NUCLEOTIDE SEQUENCE</scope>
    <source>
        <tissue evidence="10">Whole body</tissue>
    </source>
</reference>
<dbReference type="Gene3D" id="1.10.10.10">
    <property type="entry name" value="Winged helix-like DNA-binding domain superfamily/Winged helix DNA-binding domain"/>
    <property type="match status" value="2"/>
</dbReference>
<dbReference type="FunFam" id="1.10.10.10:FF:000003">
    <property type="entry name" value="Paired box protein Pax-6"/>
    <property type="match status" value="1"/>
</dbReference>
<keyword evidence="7" id="KW-0539">Nucleus</keyword>
<dbReference type="CDD" id="cd00131">
    <property type="entry name" value="PAX"/>
    <property type="match status" value="1"/>
</dbReference>
<evidence type="ECO:0000256" key="6">
    <source>
        <dbReference type="ARBA" id="ARBA00023163"/>
    </source>
</evidence>
<keyword evidence="4" id="KW-0805">Transcription regulation</keyword>
<dbReference type="InterPro" id="IPR001523">
    <property type="entry name" value="Paired_dom"/>
</dbReference>
<dbReference type="GO" id="GO:0005634">
    <property type="term" value="C:nucleus"/>
    <property type="evidence" value="ECO:0007669"/>
    <property type="project" value="UniProtKB-SubCell"/>
</dbReference>
<evidence type="ECO:0000313" key="10">
    <source>
        <dbReference type="EMBL" id="LAC26403.1"/>
    </source>
</evidence>
<feature type="compositionally biased region" description="Low complexity" evidence="8">
    <location>
        <begin position="312"/>
        <end position="323"/>
    </location>
</feature>
<dbReference type="InterPro" id="IPR043565">
    <property type="entry name" value="PAX_fam"/>
</dbReference>
<dbReference type="GO" id="GO:0000981">
    <property type="term" value="F:DNA-binding transcription factor activity, RNA polymerase II-specific"/>
    <property type="evidence" value="ECO:0007669"/>
    <property type="project" value="TreeGrafter"/>
</dbReference>
<name>A0A6A7G8M2_9CRUS</name>
<evidence type="ECO:0000256" key="4">
    <source>
        <dbReference type="ARBA" id="ARBA00023015"/>
    </source>
</evidence>
<dbReference type="SMART" id="SM00351">
    <property type="entry name" value="PAX"/>
    <property type="match status" value="1"/>
</dbReference>